<dbReference type="EMBL" id="CAEZWR010000010">
    <property type="protein sequence ID" value="CAB4654629.1"/>
    <property type="molecule type" value="Genomic_DNA"/>
</dbReference>
<evidence type="ECO:0000313" key="3">
    <source>
        <dbReference type="EMBL" id="CAB4903407.1"/>
    </source>
</evidence>
<dbReference type="AlphaFoldDB" id="A0A6J7G605"/>
<sequence length="184" mass="21468">MAVKSPERDTYFPAIEKKYGQPMTYWFDQMSERADWKYAEQMAFLKEEHGFSQAHANALVMYCRGSKTTRRFNSLEDYLAPFDDTKQTTVRNIFKAITSQYPKLELVIAWNQPMLKSGDQYVFGLSVHTKHILLAPTNPEILEQFKTRLASYEVLKKTFKVPVNWKVDKKLLQDMVAAQIAEIQ</sequence>
<dbReference type="InterPro" id="IPR025629">
    <property type="entry name" value="DUF4287"/>
</dbReference>
<reference evidence="3" key="1">
    <citation type="submission" date="2020-05" db="EMBL/GenBank/DDBJ databases">
        <authorList>
            <person name="Chiriac C."/>
            <person name="Salcher M."/>
            <person name="Ghai R."/>
            <person name="Kavagutti S V."/>
        </authorList>
    </citation>
    <scope>NUCLEOTIDE SEQUENCE</scope>
</reference>
<organism evidence="3">
    <name type="scientific">freshwater metagenome</name>
    <dbReference type="NCBI Taxonomy" id="449393"/>
    <lineage>
        <taxon>unclassified sequences</taxon>
        <taxon>metagenomes</taxon>
        <taxon>ecological metagenomes</taxon>
    </lineage>
</organism>
<dbReference type="EMBL" id="CAFBMO010000017">
    <property type="protein sequence ID" value="CAB4903407.1"/>
    <property type="molecule type" value="Genomic_DNA"/>
</dbReference>
<proteinExistence type="predicted"/>
<dbReference type="Pfam" id="PF14117">
    <property type="entry name" value="DUF4287"/>
    <property type="match status" value="1"/>
</dbReference>
<dbReference type="EMBL" id="CAEZVB010000012">
    <property type="protein sequence ID" value="CAB4616895.1"/>
    <property type="molecule type" value="Genomic_DNA"/>
</dbReference>
<evidence type="ECO:0000313" key="1">
    <source>
        <dbReference type="EMBL" id="CAB4616895.1"/>
    </source>
</evidence>
<gene>
    <name evidence="1" type="ORF">UFOPK1908_00445</name>
    <name evidence="2" type="ORF">UFOPK2282_00141</name>
    <name evidence="3" type="ORF">UFOPK3576_00599</name>
</gene>
<evidence type="ECO:0000313" key="2">
    <source>
        <dbReference type="EMBL" id="CAB4654629.1"/>
    </source>
</evidence>
<accession>A0A6J7G605</accession>
<dbReference type="Gene3D" id="3.90.1150.200">
    <property type="match status" value="1"/>
</dbReference>
<protein>
    <submittedName>
        <fullName evidence="3">Unannotated protein</fullName>
    </submittedName>
</protein>
<name>A0A6J7G605_9ZZZZ</name>
<dbReference type="SUPFAM" id="SSF159888">
    <property type="entry name" value="YdhG-like"/>
    <property type="match status" value="1"/>
</dbReference>